<dbReference type="InterPro" id="IPR000073">
    <property type="entry name" value="AB_hydrolase_1"/>
</dbReference>
<feature type="domain" description="Peptidase S33 tripeptidyl aminopeptidase-like C-terminal" evidence="2">
    <location>
        <begin position="208"/>
        <end position="248"/>
    </location>
</feature>
<gene>
    <name evidence="3" type="ORF">QRT03_00995</name>
</gene>
<sequence length="266" mass="27325">MSPPLATAESLGPDDGPPVLLIGGATWSRDWWDAIATTPLVDRGFRVVRYDHRDTGEAEHWPPGAPGYTGADLTADALGVLDGLGIGAAHVIGLSMGGGIAQELALAHRDRVAGLTLIATTAVDPRVTGLPGSDPSLAPGPELDDPVAAIVEAERPCAGPRMFEEARIRAIAEQVVARTKDLASAANHFLVLGDAAPGPDDLSTLAGLPTTVVHGTADPVFPVEHGRALAAAIPGAELVEVDGMGHQLPPAGAWRPVVGRISPARR</sequence>
<dbReference type="InterPro" id="IPR050471">
    <property type="entry name" value="AB_hydrolase"/>
</dbReference>
<dbReference type="GO" id="GO:0016787">
    <property type="term" value="F:hydrolase activity"/>
    <property type="evidence" value="ECO:0007669"/>
    <property type="project" value="UniProtKB-KW"/>
</dbReference>
<organism evidence="3 4">
    <name type="scientific">Actinomycetospora termitidis</name>
    <dbReference type="NCBI Taxonomy" id="3053470"/>
    <lineage>
        <taxon>Bacteria</taxon>
        <taxon>Bacillati</taxon>
        <taxon>Actinomycetota</taxon>
        <taxon>Actinomycetes</taxon>
        <taxon>Pseudonocardiales</taxon>
        <taxon>Pseudonocardiaceae</taxon>
        <taxon>Actinomycetospora</taxon>
    </lineage>
</organism>
<evidence type="ECO:0000259" key="1">
    <source>
        <dbReference type="Pfam" id="PF00561"/>
    </source>
</evidence>
<keyword evidence="3" id="KW-0378">Hydrolase</keyword>
<proteinExistence type="predicted"/>
<feature type="domain" description="AB hydrolase-1" evidence="1">
    <location>
        <begin position="17"/>
        <end position="123"/>
    </location>
</feature>
<name>A0ABT7M1J6_9PSEU</name>
<dbReference type="Pfam" id="PF08386">
    <property type="entry name" value="Abhydrolase_4"/>
    <property type="match status" value="1"/>
</dbReference>
<keyword evidence="4" id="KW-1185">Reference proteome</keyword>
<comment type="caution">
    <text evidence="3">The sequence shown here is derived from an EMBL/GenBank/DDBJ whole genome shotgun (WGS) entry which is preliminary data.</text>
</comment>
<evidence type="ECO:0000313" key="4">
    <source>
        <dbReference type="Proteomes" id="UP001231924"/>
    </source>
</evidence>
<dbReference type="Pfam" id="PF00561">
    <property type="entry name" value="Abhydrolase_1"/>
    <property type="match status" value="1"/>
</dbReference>
<dbReference type="PANTHER" id="PTHR43433">
    <property type="entry name" value="HYDROLASE, ALPHA/BETA FOLD FAMILY PROTEIN"/>
    <property type="match status" value="1"/>
</dbReference>
<dbReference type="SUPFAM" id="SSF53474">
    <property type="entry name" value="alpha/beta-Hydrolases"/>
    <property type="match status" value="1"/>
</dbReference>
<protein>
    <submittedName>
        <fullName evidence="3">Alpha/beta hydrolase</fullName>
    </submittedName>
</protein>
<dbReference type="Proteomes" id="UP001231924">
    <property type="component" value="Unassembled WGS sequence"/>
</dbReference>
<dbReference type="InterPro" id="IPR013595">
    <property type="entry name" value="Pept_S33_TAP-like_C"/>
</dbReference>
<evidence type="ECO:0000259" key="2">
    <source>
        <dbReference type="Pfam" id="PF08386"/>
    </source>
</evidence>
<dbReference type="RefSeq" id="WP_286050560.1">
    <property type="nucleotide sequence ID" value="NZ_JASVWF010000001.1"/>
</dbReference>
<dbReference type="PRINTS" id="PR00111">
    <property type="entry name" value="ABHYDROLASE"/>
</dbReference>
<accession>A0ABT7M1J6</accession>
<dbReference type="PANTHER" id="PTHR43433:SF5">
    <property type="entry name" value="AB HYDROLASE-1 DOMAIN-CONTAINING PROTEIN"/>
    <property type="match status" value="1"/>
</dbReference>
<evidence type="ECO:0000313" key="3">
    <source>
        <dbReference type="EMBL" id="MDL5154524.1"/>
    </source>
</evidence>
<dbReference type="EMBL" id="JASVWF010000001">
    <property type="protein sequence ID" value="MDL5154524.1"/>
    <property type="molecule type" value="Genomic_DNA"/>
</dbReference>
<dbReference type="Gene3D" id="3.40.50.1820">
    <property type="entry name" value="alpha/beta hydrolase"/>
    <property type="match status" value="1"/>
</dbReference>
<reference evidence="3 4" key="1">
    <citation type="submission" date="2023-06" db="EMBL/GenBank/DDBJ databases">
        <title>Actinomycetospora Odt1-22.</title>
        <authorList>
            <person name="Supong K."/>
        </authorList>
    </citation>
    <scope>NUCLEOTIDE SEQUENCE [LARGE SCALE GENOMIC DNA]</scope>
    <source>
        <strain evidence="3 4">Odt1-22</strain>
    </source>
</reference>
<dbReference type="InterPro" id="IPR029058">
    <property type="entry name" value="AB_hydrolase_fold"/>
</dbReference>